<evidence type="ECO:0000313" key="3">
    <source>
        <dbReference type="Proteomes" id="UP000253562"/>
    </source>
</evidence>
<comment type="caution">
    <text evidence="2">The sequence shown here is derived from an EMBL/GenBank/DDBJ whole genome shotgun (WGS) entry which is preliminary data.</text>
</comment>
<dbReference type="Proteomes" id="UP000253562">
    <property type="component" value="Unassembled WGS sequence"/>
</dbReference>
<dbReference type="EMBL" id="QPEX01000006">
    <property type="protein sequence ID" value="RCS56005.1"/>
    <property type="molecule type" value="Genomic_DNA"/>
</dbReference>
<keyword evidence="1" id="KW-0472">Membrane</keyword>
<keyword evidence="1" id="KW-1133">Transmembrane helix</keyword>
<feature type="transmembrane region" description="Helical" evidence="1">
    <location>
        <begin position="37"/>
        <end position="57"/>
    </location>
</feature>
<gene>
    <name evidence="2" type="ORF">DTL42_01050</name>
</gene>
<reference evidence="2 3" key="1">
    <citation type="submission" date="2018-07" db="EMBL/GenBank/DDBJ databases">
        <title>Comparative genomes isolates from brazilian mangrove.</title>
        <authorList>
            <person name="De Araujo J.E."/>
            <person name="Taketani R.G."/>
            <person name="Silva M.C.P."/>
            <person name="Lourenco M.V."/>
            <person name="Oliveira V.M."/>
            <person name="Andreote F.D."/>
        </authorList>
    </citation>
    <scope>NUCLEOTIDE SEQUENCE [LARGE SCALE GENOMIC DNA]</scope>
    <source>
        <strain evidence="2 3">HEX PRIS-MGV</strain>
    </source>
</reference>
<protein>
    <submittedName>
        <fullName evidence="2">Uncharacterized protein</fullName>
    </submittedName>
</protein>
<evidence type="ECO:0000256" key="1">
    <source>
        <dbReference type="SAM" id="Phobius"/>
    </source>
</evidence>
<dbReference type="AlphaFoldDB" id="A0A368KXE7"/>
<dbReference type="OrthoDB" id="9980536at2"/>
<dbReference type="RefSeq" id="WP_114366828.1">
    <property type="nucleotide sequence ID" value="NZ_QPEX01000006.1"/>
</dbReference>
<keyword evidence="1" id="KW-0812">Transmembrane</keyword>
<organism evidence="2 3">
    <name type="scientific">Bremerella cremea</name>
    <dbReference type="NCBI Taxonomy" id="1031537"/>
    <lineage>
        <taxon>Bacteria</taxon>
        <taxon>Pseudomonadati</taxon>
        <taxon>Planctomycetota</taxon>
        <taxon>Planctomycetia</taxon>
        <taxon>Pirellulales</taxon>
        <taxon>Pirellulaceae</taxon>
        <taxon>Bremerella</taxon>
    </lineage>
</organism>
<feature type="transmembrane region" description="Helical" evidence="1">
    <location>
        <begin position="64"/>
        <end position="86"/>
    </location>
</feature>
<evidence type="ECO:0000313" key="2">
    <source>
        <dbReference type="EMBL" id="RCS56005.1"/>
    </source>
</evidence>
<proteinExistence type="predicted"/>
<feature type="transmembrane region" description="Helical" evidence="1">
    <location>
        <begin position="98"/>
        <end position="126"/>
    </location>
</feature>
<accession>A0A368KXE7</accession>
<sequence>MDTLIETSEDNPFESPATPSESAIIEVSFSPFVTLTWILPLLSGLLSVTAFIVPAHIGDTPIAIWFFAASLLSLIGGIGVTIYALFVGKQWAPAWPHLLAGILLSGVMLFPLGFFVYALIAVMMFLSSFS</sequence>
<name>A0A368KXE7_9BACT</name>